<dbReference type="PANTHER" id="PTHR31150">
    <property type="entry name" value="EXPRESSED PROTEIN"/>
    <property type="match status" value="1"/>
</dbReference>
<feature type="compositionally biased region" description="Low complexity" evidence="2">
    <location>
        <begin position="65"/>
        <end position="81"/>
    </location>
</feature>
<dbReference type="SMART" id="SM00184">
    <property type="entry name" value="RING"/>
    <property type="match status" value="1"/>
</dbReference>
<evidence type="ECO:0000313" key="5">
    <source>
        <dbReference type="Proteomes" id="UP000283530"/>
    </source>
</evidence>
<dbReference type="EMBL" id="QPKB01000003">
    <property type="protein sequence ID" value="RWR79648.1"/>
    <property type="molecule type" value="Genomic_DNA"/>
</dbReference>
<feature type="domain" description="RING-type" evidence="3">
    <location>
        <begin position="306"/>
        <end position="365"/>
    </location>
</feature>
<reference evidence="4 5" key="1">
    <citation type="journal article" date="2019" name="Nat. Plants">
        <title>Stout camphor tree genome fills gaps in understanding of flowering plant genome evolution.</title>
        <authorList>
            <person name="Chaw S.M."/>
            <person name="Liu Y.C."/>
            <person name="Wu Y.W."/>
            <person name="Wang H.Y."/>
            <person name="Lin C.I."/>
            <person name="Wu C.S."/>
            <person name="Ke H.M."/>
            <person name="Chang L.Y."/>
            <person name="Hsu C.Y."/>
            <person name="Yang H.T."/>
            <person name="Sudianto E."/>
            <person name="Hsu M.H."/>
            <person name="Wu K.P."/>
            <person name="Wang L.N."/>
            <person name="Leebens-Mack J.H."/>
            <person name="Tsai I.J."/>
        </authorList>
    </citation>
    <scope>NUCLEOTIDE SEQUENCE [LARGE SCALE GENOMIC DNA]</scope>
    <source>
        <strain evidence="5">cv. Chaw 1501</strain>
        <tissue evidence="4">Young leaves</tissue>
    </source>
</reference>
<accession>A0A443NMC2</accession>
<sequence>METGALCCVASGPHGAKSITNSRDCSFDPNEPHWRTNSSFSPPLSRRWDCRFQSDVVSIGDPVYGSSSSSNSKGSRSRVSSDQYPNHHHSVSDGALSYFGSPAESFQAPRWTPPVQKFNFEFATPSAGGSGSRPESSLLPHFSETHFTAGAYTVSNSFGSPSPLSESWESSSKQPPSFMHRNFSSRRSFMSKPVYPLVYQNPVSDSEVCGSVDETSCIMLAPNNKRSPMWSESPSSLDLKFHNTLTELQKMEASPDPSMSSRREGFRWSNASSYDMGFDGQSIDTTERIYLENVRLPYNPNDDQKCGLCGKLLVQKSPWSSYRIVRSGDMPIAGVLPCSHVFHAECLEQKTPKTQVHDPPCPVCQKIAYGAEASSPVLEPLQMALRAVRMNQGVDIEANGEGNDDQLLYQMESRMTRNRSLSIPRQGGNSSLKNHFKKHFSFKGKMGKDLFGAKLFLRAGSSSSNPHDNQNPTAAKPDDIITIKIWGVSGLLCLSSRRRYA</sequence>
<keyword evidence="5" id="KW-1185">Reference proteome</keyword>
<proteinExistence type="predicted"/>
<dbReference type="InterPro" id="IPR001841">
    <property type="entry name" value="Znf_RING"/>
</dbReference>
<evidence type="ECO:0000259" key="3">
    <source>
        <dbReference type="PROSITE" id="PS50089"/>
    </source>
</evidence>
<gene>
    <name evidence="4" type="ORF">CKAN_00823300</name>
</gene>
<keyword evidence="1" id="KW-0863">Zinc-finger</keyword>
<protein>
    <submittedName>
        <fullName evidence="4">Zinc finger protein</fullName>
    </submittedName>
</protein>
<dbReference type="PROSITE" id="PS50089">
    <property type="entry name" value="ZF_RING_2"/>
    <property type="match status" value="1"/>
</dbReference>
<dbReference type="InterPro" id="IPR013083">
    <property type="entry name" value="Znf_RING/FYVE/PHD"/>
</dbReference>
<feature type="region of interest" description="Disordered" evidence="2">
    <location>
        <begin position="63"/>
        <end position="88"/>
    </location>
</feature>
<keyword evidence="1" id="KW-0862">Zinc</keyword>
<dbReference type="PANTHER" id="PTHR31150:SF2">
    <property type="entry name" value="RING_U-BOX SUPERFAMILY PROTEIN"/>
    <property type="match status" value="1"/>
</dbReference>
<evidence type="ECO:0000256" key="2">
    <source>
        <dbReference type="SAM" id="MobiDB-lite"/>
    </source>
</evidence>
<dbReference type="OrthoDB" id="755409at2759"/>
<organism evidence="4 5">
    <name type="scientific">Cinnamomum micranthum f. kanehirae</name>
    <dbReference type="NCBI Taxonomy" id="337451"/>
    <lineage>
        <taxon>Eukaryota</taxon>
        <taxon>Viridiplantae</taxon>
        <taxon>Streptophyta</taxon>
        <taxon>Embryophyta</taxon>
        <taxon>Tracheophyta</taxon>
        <taxon>Spermatophyta</taxon>
        <taxon>Magnoliopsida</taxon>
        <taxon>Magnoliidae</taxon>
        <taxon>Laurales</taxon>
        <taxon>Lauraceae</taxon>
        <taxon>Cinnamomum</taxon>
    </lineage>
</organism>
<dbReference type="Proteomes" id="UP000283530">
    <property type="component" value="Unassembled WGS sequence"/>
</dbReference>
<evidence type="ECO:0000313" key="4">
    <source>
        <dbReference type="EMBL" id="RWR79648.1"/>
    </source>
</evidence>
<dbReference type="Gene3D" id="3.30.40.10">
    <property type="entry name" value="Zinc/RING finger domain, C3HC4 (zinc finger)"/>
    <property type="match status" value="1"/>
</dbReference>
<dbReference type="AlphaFoldDB" id="A0A443NMC2"/>
<evidence type="ECO:0000256" key="1">
    <source>
        <dbReference type="PROSITE-ProRule" id="PRU00175"/>
    </source>
</evidence>
<keyword evidence="1" id="KW-0479">Metal-binding</keyword>
<comment type="caution">
    <text evidence="4">The sequence shown here is derived from an EMBL/GenBank/DDBJ whole genome shotgun (WGS) entry which is preliminary data.</text>
</comment>
<dbReference type="SUPFAM" id="SSF57850">
    <property type="entry name" value="RING/U-box"/>
    <property type="match status" value="1"/>
</dbReference>
<name>A0A443NMC2_9MAGN</name>
<dbReference type="GO" id="GO:0008270">
    <property type="term" value="F:zinc ion binding"/>
    <property type="evidence" value="ECO:0007669"/>
    <property type="project" value="UniProtKB-KW"/>
</dbReference>